<evidence type="ECO:0000256" key="1">
    <source>
        <dbReference type="SAM" id="Phobius"/>
    </source>
</evidence>
<feature type="transmembrane region" description="Helical" evidence="1">
    <location>
        <begin position="42"/>
        <end position="58"/>
    </location>
</feature>
<keyword evidence="1" id="KW-0472">Membrane</keyword>
<feature type="transmembrane region" description="Helical" evidence="1">
    <location>
        <begin position="6"/>
        <end position="30"/>
    </location>
</feature>
<evidence type="ECO:0000313" key="2">
    <source>
        <dbReference type="EMBL" id="NMF61579.1"/>
    </source>
</evidence>
<gene>
    <name evidence="2" type="ORF">DP115_01730</name>
</gene>
<dbReference type="EMBL" id="QMEC01000004">
    <property type="protein sequence ID" value="NMF61579.1"/>
    <property type="molecule type" value="Genomic_DNA"/>
</dbReference>
<keyword evidence="1" id="KW-0812">Transmembrane</keyword>
<comment type="caution">
    <text evidence="2">The sequence shown here is derived from an EMBL/GenBank/DDBJ whole genome shotgun (WGS) entry which is preliminary data.</text>
</comment>
<name>A0ABX1LZF8_9CYAN</name>
<evidence type="ECO:0008006" key="4">
    <source>
        <dbReference type="Google" id="ProtNLM"/>
    </source>
</evidence>
<feature type="transmembrane region" description="Helical" evidence="1">
    <location>
        <begin position="109"/>
        <end position="129"/>
    </location>
</feature>
<feature type="transmembrane region" description="Helical" evidence="1">
    <location>
        <begin position="149"/>
        <end position="167"/>
    </location>
</feature>
<sequence length="241" mass="27471">MMMFQSFSTGLILLLIVIVPAMAIAYAISYRTVGRQAAQRRLGRMLPAFFVGFGLSFLNRHGFLGKYGSISFYFICSAYVVLWLLTWNWRKRKAGALLLDAGQLSRSKLILWVGVLVPLFAVFDTWSAINKISTGLGNDTKLLEVISQPVLFWSLAIYFLSMGLSRLEFRENGICYMLSVVKWEKLTSYWWSQDKPNIVTIEFKQPPYLLSTGLRSLRIPSAHRDAVKQILAEHLIMTDVK</sequence>
<accession>A0ABX1LZF8</accession>
<evidence type="ECO:0000313" key="3">
    <source>
        <dbReference type="Proteomes" id="UP000762253"/>
    </source>
</evidence>
<dbReference type="Proteomes" id="UP000762253">
    <property type="component" value="Unassembled WGS sequence"/>
</dbReference>
<keyword evidence="3" id="KW-1185">Reference proteome</keyword>
<proteinExistence type="predicted"/>
<keyword evidence="1" id="KW-1133">Transmembrane helix</keyword>
<protein>
    <recommendedName>
        <fullName evidence="4">DUF5673 domain-containing protein</fullName>
    </recommendedName>
</protein>
<reference evidence="2 3" key="1">
    <citation type="submission" date="2018-06" db="EMBL/GenBank/DDBJ databases">
        <title>Comparative genomics of Brasilonema spp. strains.</title>
        <authorList>
            <person name="Alvarenga D.O."/>
            <person name="Fiore M.F."/>
            <person name="Varani A.M."/>
        </authorList>
    </citation>
    <scope>NUCLEOTIDE SEQUENCE [LARGE SCALE GENOMIC DNA]</scope>
    <source>
        <strain evidence="2 3">UFV-OR1</strain>
    </source>
</reference>
<organism evidence="2 3">
    <name type="scientific">Brasilonema octagenarum UFV-OR1</name>
    <dbReference type="NCBI Taxonomy" id="417115"/>
    <lineage>
        <taxon>Bacteria</taxon>
        <taxon>Bacillati</taxon>
        <taxon>Cyanobacteriota</taxon>
        <taxon>Cyanophyceae</taxon>
        <taxon>Nostocales</taxon>
        <taxon>Scytonemataceae</taxon>
        <taxon>Brasilonema</taxon>
        <taxon>Octagenarum group</taxon>
    </lineage>
</organism>
<feature type="transmembrane region" description="Helical" evidence="1">
    <location>
        <begin position="70"/>
        <end position="89"/>
    </location>
</feature>